<evidence type="ECO:0000256" key="1">
    <source>
        <dbReference type="ARBA" id="ARBA00004123"/>
    </source>
</evidence>
<dbReference type="PROSITE" id="PS51011">
    <property type="entry name" value="ARID"/>
    <property type="match status" value="1"/>
</dbReference>
<evidence type="ECO:0000256" key="6">
    <source>
        <dbReference type="ARBA" id="ARBA00023242"/>
    </source>
</evidence>
<dbReference type="AlphaFoldDB" id="A0A8J7TAT9"/>
<dbReference type="Gene3D" id="1.10.150.60">
    <property type="entry name" value="ARID DNA-binding domain"/>
    <property type="match status" value="1"/>
</dbReference>
<keyword evidence="10" id="KW-1185">Reference proteome</keyword>
<name>A0A8J7TAT9_ATRSP</name>
<dbReference type="InterPro" id="IPR001606">
    <property type="entry name" value="ARID_dom"/>
</dbReference>
<dbReference type="Pfam" id="PF01388">
    <property type="entry name" value="ARID"/>
    <property type="match status" value="1"/>
</dbReference>
<dbReference type="PANTHER" id="PTHR13964:SF25">
    <property type="entry name" value="AT-RICH INTERACTIVE DOMAIN-CONTAINING PROTEIN 5A"/>
    <property type="match status" value="1"/>
</dbReference>
<feature type="compositionally biased region" description="Polar residues" evidence="7">
    <location>
        <begin position="377"/>
        <end position="387"/>
    </location>
</feature>
<gene>
    <name evidence="9" type="primary">Arid5a_0</name>
    <name evidence="9" type="ORF">GTO95_0006453</name>
</gene>
<reference evidence="9" key="1">
    <citation type="journal article" date="2021" name="Cell">
        <title>Tracing the genetic footprints of vertebrate landing in non-teleost ray-finned fishes.</title>
        <authorList>
            <person name="Bi X."/>
            <person name="Wang K."/>
            <person name="Yang L."/>
            <person name="Pan H."/>
            <person name="Jiang H."/>
            <person name="Wei Q."/>
            <person name="Fang M."/>
            <person name="Yu H."/>
            <person name="Zhu C."/>
            <person name="Cai Y."/>
            <person name="He Y."/>
            <person name="Gan X."/>
            <person name="Zeng H."/>
            <person name="Yu D."/>
            <person name="Zhu Y."/>
            <person name="Jiang H."/>
            <person name="Qiu Q."/>
            <person name="Yang H."/>
            <person name="Zhang Y.E."/>
            <person name="Wang W."/>
            <person name="Zhu M."/>
            <person name="He S."/>
            <person name="Zhang G."/>
        </authorList>
    </citation>
    <scope>NUCLEOTIDE SEQUENCE</scope>
    <source>
        <strain evidence="9">Allg_001</strain>
    </source>
</reference>
<keyword evidence="3" id="KW-0238">DNA-binding</keyword>
<keyword evidence="6" id="KW-0539">Nucleus</keyword>
<comment type="caution">
    <text evidence="9">The sequence shown here is derived from an EMBL/GenBank/DDBJ whole genome shotgun (WGS) entry which is preliminary data.</text>
</comment>
<feature type="non-terminal residue" evidence="9">
    <location>
        <position position="597"/>
    </location>
</feature>
<dbReference type="EMBL" id="JAAWVO010030115">
    <property type="protein sequence ID" value="MBN3316443.1"/>
    <property type="molecule type" value="Genomic_DNA"/>
</dbReference>
<feature type="compositionally biased region" description="Basic residues" evidence="7">
    <location>
        <begin position="123"/>
        <end position="141"/>
    </location>
</feature>
<evidence type="ECO:0000256" key="5">
    <source>
        <dbReference type="ARBA" id="ARBA00023163"/>
    </source>
</evidence>
<proteinExistence type="predicted"/>
<dbReference type="PANTHER" id="PTHR13964">
    <property type="entry name" value="RBP-RELATED"/>
    <property type="match status" value="1"/>
</dbReference>
<dbReference type="CDD" id="cd16884">
    <property type="entry name" value="ARID_ARID5A"/>
    <property type="match status" value="1"/>
</dbReference>
<feature type="compositionally biased region" description="Basic and acidic residues" evidence="7">
    <location>
        <begin position="153"/>
        <end position="162"/>
    </location>
</feature>
<dbReference type="InterPro" id="IPR036431">
    <property type="entry name" value="ARID_dom_sf"/>
</dbReference>
<feature type="domain" description="ARID" evidence="8">
    <location>
        <begin position="20"/>
        <end position="112"/>
    </location>
</feature>
<dbReference type="Proteomes" id="UP000736164">
    <property type="component" value="Unassembled WGS sequence"/>
</dbReference>
<keyword evidence="2" id="KW-0805">Transcription regulation</keyword>
<dbReference type="SMART" id="SM00501">
    <property type="entry name" value="BRIGHT"/>
    <property type="match status" value="1"/>
</dbReference>
<protein>
    <submittedName>
        <fullName evidence="9">ARI5A protein</fullName>
    </submittedName>
</protein>
<evidence type="ECO:0000256" key="2">
    <source>
        <dbReference type="ARBA" id="ARBA00023015"/>
    </source>
</evidence>
<feature type="non-terminal residue" evidence="9">
    <location>
        <position position="1"/>
    </location>
</feature>
<evidence type="ECO:0000256" key="4">
    <source>
        <dbReference type="ARBA" id="ARBA00023159"/>
    </source>
</evidence>
<feature type="region of interest" description="Disordered" evidence="7">
    <location>
        <begin position="246"/>
        <end position="336"/>
    </location>
</feature>
<dbReference type="SMART" id="SM01014">
    <property type="entry name" value="ARID"/>
    <property type="match status" value="1"/>
</dbReference>
<keyword evidence="5" id="KW-0804">Transcription</keyword>
<dbReference type="GO" id="GO:0005634">
    <property type="term" value="C:nucleus"/>
    <property type="evidence" value="ECO:0007669"/>
    <property type="project" value="UniProtKB-SubCell"/>
</dbReference>
<dbReference type="GO" id="GO:0006357">
    <property type="term" value="P:regulation of transcription by RNA polymerase II"/>
    <property type="evidence" value="ECO:0007669"/>
    <property type="project" value="TreeGrafter"/>
</dbReference>
<evidence type="ECO:0000256" key="3">
    <source>
        <dbReference type="ARBA" id="ARBA00023125"/>
    </source>
</evidence>
<evidence type="ECO:0000313" key="9">
    <source>
        <dbReference type="EMBL" id="MBN3316443.1"/>
    </source>
</evidence>
<feature type="region of interest" description="Disordered" evidence="7">
    <location>
        <begin position="369"/>
        <end position="391"/>
    </location>
</feature>
<sequence length="597" mass="65150">MEISDSTEGGDDRIRASQSEVEEKNFLSNLYRFMKDRSTPIERIPHLGFKQINLWKIYKAVNKLGGYDSVTARRLWKNVYDELGGSPGSTSAATCTRRHYERLVLPFERHLRGEEDKPLPPAKPRKQYKTTKDAKSKKKNPNKVGEMGSGTELQEKREDGSHCEAGTCFHAPHRPTPSDNPKPDHPSQDGAKQDREPCLQKDQPAAPCSVSQPFKSLLSNLHSTGHGVISPLVKKKLMAQASESGNLNFTSRVAAAPAGSCSSPEEDSTGRPSVIHCAQVPGLQPPSRTRDSSEGSPEPPSSSTSPSACSATSEDCLSQPEDCGTPPEPERQAPPAFIGKFASTPFVNGVCKPLSCYPSIKDSAGYPWPPREHLQVSPLQTESTGSKGQRADLAWNPGCKEENGHPSVKTQHLSSSTSIAAGPKACWVPPMSSFTKVQPKSFHPSYKLPQALKRPAPEETAYGKKLQMVPPIPQGEPKDKNKPGLPKPLPTHSLVHPQASLSLSYLLPAYDRTRPPSAHQLKGLSLHPFFLHSLPAQLALPGSHAQADSMYRHLSPGAYPVQYESSPRPRHYPFPLWHPQAGYAIAGLHPLYPGTKL</sequence>
<evidence type="ECO:0000259" key="8">
    <source>
        <dbReference type="PROSITE" id="PS51011"/>
    </source>
</evidence>
<dbReference type="InterPro" id="IPR051232">
    <property type="entry name" value="ARID/SWI1_ChromRemod"/>
</dbReference>
<dbReference type="FunFam" id="1.10.150.60:FF:000004">
    <property type="entry name" value="AT-rich interactive domain-containing protein 5B"/>
    <property type="match status" value="1"/>
</dbReference>
<evidence type="ECO:0000313" key="10">
    <source>
        <dbReference type="Proteomes" id="UP000736164"/>
    </source>
</evidence>
<keyword evidence="4" id="KW-0010">Activator</keyword>
<organism evidence="9 10">
    <name type="scientific">Atractosteus spatula</name>
    <name type="common">Alligator gar</name>
    <name type="synonym">Lepisosteus spatula</name>
    <dbReference type="NCBI Taxonomy" id="7917"/>
    <lineage>
        <taxon>Eukaryota</taxon>
        <taxon>Metazoa</taxon>
        <taxon>Chordata</taxon>
        <taxon>Craniata</taxon>
        <taxon>Vertebrata</taxon>
        <taxon>Euteleostomi</taxon>
        <taxon>Actinopterygii</taxon>
        <taxon>Neopterygii</taxon>
        <taxon>Holostei</taxon>
        <taxon>Semionotiformes</taxon>
        <taxon>Lepisosteidae</taxon>
        <taxon>Atractosteus</taxon>
    </lineage>
</organism>
<accession>A0A8J7TAT9</accession>
<evidence type="ECO:0000256" key="7">
    <source>
        <dbReference type="SAM" id="MobiDB-lite"/>
    </source>
</evidence>
<feature type="region of interest" description="Disordered" evidence="7">
    <location>
        <begin position="446"/>
        <end position="492"/>
    </location>
</feature>
<dbReference type="SUPFAM" id="SSF46774">
    <property type="entry name" value="ARID-like"/>
    <property type="match status" value="1"/>
</dbReference>
<comment type="subcellular location">
    <subcellularLocation>
        <location evidence="1">Nucleus</location>
    </subcellularLocation>
</comment>
<dbReference type="GO" id="GO:0000976">
    <property type="term" value="F:transcription cis-regulatory region binding"/>
    <property type="evidence" value="ECO:0007669"/>
    <property type="project" value="TreeGrafter"/>
</dbReference>
<feature type="region of interest" description="Disordered" evidence="7">
    <location>
        <begin position="111"/>
        <end position="211"/>
    </location>
</feature>
<feature type="compositionally biased region" description="Low complexity" evidence="7">
    <location>
        <begin position="301"/>
        <end position="313"/>
    </location>
</feature>
<feature type="compositionally biased region" description="Basic and acidic residues" evidence="7">
    <location>
        <begin position="181"/>
        <end position="199"/>
    </location>
</feature>